<comment type="caution">
    <text evidence="1">The sequence shown here is derived from an EMBL/GenBank/DDBJ whole genome shotgun (WGS) entry which is preliminary data.</text>
</comment>
<evidence type="ECO:0000313" key="2">
    <source>
        <dbReference type="Proteomes" id="UP000019763"/>
    </source>
</evidence>
<dbReference type="RefSeq" id="XP_011133752.1">
    <property type="nucleotide sequence ID" value="XM_011135450.1"/>
</dbReference>
<sequence length="189" mass="21777">MALILDGTGCSGKTSMLQKFASERFKVIIGDYAEDCIQYGSFKNKNNDNVLELTYMLFQFGELRPNALHDRGPLSSLAYRMVHDILNGKHTLHEFEVLFTQLPPEIWSVLGQVKTLIVIEQDPTGALERMILRNNGIDIMTEAYVEIQNAVFRLLARYTNAEVITHEKDQPMDEWIQMLQERVKFHLTQ</sequence>
<keyword evidence="2" id="KW-1185">Reference proteome</keyword>
<dbReference type="AlphaFoldDB" id="A0A023AXH7"/>
<gene>
    <name evidence="1" type="ORF">GNI_202180</name>
</gene>
<protein>
    <submittedName>
        <fullName evidence="1">Uncharacterized protein</fullName>
    </submittedName>
</protein>
<organism evidence="1 2">
    <name type="scientific">Gregarina niphandrodes</name>
    <name type="common">Septate eugregarine</name>
    <dbReference type="NCBI Taxonomy" id="110365"/>
    <lineage>
        <taxon>Eukaryota</taxon>
        <taxon>Sar</taxon>
        <taxon>Alveolata</taxon>
        <taxon>Apicomplexa</taxon>
        <taxon>Conoidasida</taxon>
        <taxon>Gregarinasina</taxon>
        <taxon>Eugregarinorida</taxon>
        <taxon>Gregarinidae</taxon>
        <taxon>Gregarina</taxon>
    </lineage>
</organism>
<accession>A0A023AXH7</accession>
<dbReference type="InterPro" id="IPR027417">
    <property type="entry name" value="P-loop_NTPase"/>
</dbReference>
<dbReference type="GeneID" id="22916395"/>
<dbReference type="EMBL" id="AFNH02001566">
    <property type="protein sequence ID" value="EZG42975.1"/>
    <property type="molecule type" value="Genomic_DNA"/>
</dbReference>
<proteinExistence type="predicted"/>
<reference evidence="1" key="1">
    <citation type="submission" date="2013-12" db="EMBL/GenBank/DDBJ databases">
        <authorList>
            <person name="Omoto C.K."/>
            <person name="Sibley D."/>
            <person name="Venepally P."/>
            <person name="Hadjithomas M."/>
            <person name="Karamycheva S."/>
            <person name="Brunk B."/>
            <person name="Roos D."/>
            <person name="Caler E."/>
            <person name="Lorenzi H."/>
        </authorList>
    </citation>
    <scope>NUCLEOTIDE SEQUENCE</scope>
</reference>
<evidence type="ECO:0000313" key="1">
    <source>
        <dbReference type="EMBL" id="EZG42975.1"/>
    </source>
</evidence>
<dbReference type="SUPFAM" id="SSF52540">
    <property type="entry name" value="P-loop containing nucleoside triphosphate hydrolases"/>
    <property type="match status" value="1"/>
</dbReference>
<name>A0A023AXH7_GRENI</name>
<dbReference type="Proteomes" id="UP000019763">
    <property type="component" value="Unassembled WGS sequence"/>
</dbReference>
<dbReference type="VEuPathDB" id="CryptoDB:GNI_202180"/>